<evidence type="ECO:0008006" key="3">
    <source>
        <dbReference type="Google" id="ProtNLM"/>
    </source>
</evidence>
<reference evidence="1 2" key="1">
    <citation type="submission" date="2020-04" db="EMBL/GenBank/DDBJ databases">
        <title>Paeniglutamicibacter sp. ANT13_2, a novel actinomycete isolated from sediment in Antarctica.</title>
        <authorList>
            <person name="Sakdapetsiri C."/>
            <person name="Pinyakong O."/>
        </authorList>
    </citation>
    <scope>NUCLEOTIDE SEQUENCE [LARGE SCALE GENOMIC DNA]</scope>
    <source>
        <strain evidence="1 2">ANT13_2</strain>
    </source>
</reference>
<dbReference type="Proteomes" id="UP000746595">
    <property type="component" value="Unassembled WGS sequence"/>
</dbReference>
<proteinExistence type="predicted"/>
<organism evidence="1 2">
    <name type="scientific">Paeniglutamicibacter terrestris</name>
    <dbReference type="NCBI Taxonomy" id="2723403"/>
    <lineage>
        <taxon>Bacteria</taxon>
        <taxon>Bacillati</taxon>
        <taxon>Actinomycetota</taxon>
        <taxon>Actinomycetes</taxon>
        <taxon>Micrococcales</taxon>
        <taxon>Micrococcaceae</taxon>
        <taxon>Paeniglutamicibacter</taxon>
    </lineage>
</organism>
<accession>A0ABX1G4V2</accession>
<sequence>MSKLDTTQSRIAELARLERGRRSRDTMVAGEDLHRSVYQDFEAGNRWPRSATLTKIESVLGWPDGIIEAVCKSGIPADRLSLGHMRGELALTPGANKLSGFTTPELLQELAVRAALDSQGGQAARDLFERLEGEA</sequence>
<protein>
    <recommendedName>
        <fullName evidence="3">Helix-turn-helix transcriptional regulator</fullName>
    </recommendedName>
</protein>
<dbReference type="RefSeq" id="WP_168151874.1">
    <property type="nucleotide sequence ID" value="NZ_JAAWVT010000004.1"/>
</dbReference>
<gene>
    <name evidence="1" type="ORF">HED64_10075</name>
</gene>
<evidence type="ECO:0000313" key="1">
    <source>
        <dbReference type="EMBL" id="NKG21049.1"/>
    </source>
</evidence>
<evidence type="ECO:0000313" key="2">
    <source>
        <dbReference type="Proteomes" id="UP000746595"/>
    </source>
</evidence>
<keyword evidence="2" id="KW-1185">Reference proteome</keyword>
<dbReference type="EMBL" id="JAAWVT010000004">
    <property type="protein sequence ID" value="NKG21049.1"/>
    <property type="molecule type" value="Genomic_DNA"/>
</dbReference>
<comment type="caution">
    <text evidence="1">The sequence shown here is derived from an EMBL/GenBank/DDBJ whole genome shotgun (WGS) entry which is preliminary data.</text>
</comment>
<name>A0ABX1G4V2_9MICC</name>